<feature type="compositionally biased region" description="Low complexity" evidence="1">
    <location>
        <begin position="1055"/>
        <end position="1077"/>
    </location>
</feature>
<dbReference type="Proteomes" id="UP001176521">
    <property type="component" value="Unassembled WGS sequence"/>
</dbReference>
<dbReference type="EMBL" id="JAPDMQ010000169">
    <property type="protein sequence ID" value="KAK0532053.1"/>
    <property type="molecule type" value="Genomic_DNA"/>
</dbReference>
<accession>A0AAN6JR81</accession>
<feature type="region of interest" description="Disordered" evidence="1">
    <location>
        <begin position="903"/>
        <end position="933"/>
    </location>
</feature>
<dbReference type="AlphaFoldDB" id="A0AAN6JR81"/>
<feature type="region of interest" description="Disordered" evidence="1">
    <location>
        <begin position="649"/>
        <end position="681"/>
    </location>
</feature>
<sequence>MTRLVAGQLELLRARLLNIVRFRALPVAGYTPEMIVHAIETEPDVRFATARGLLAPLLENWGLGMSIARIMQCFDVEGILWRPDAAQILAALLDEPAQAPTRKELNLDLDLDLASIRARITANLRTLEQSVRTASHVHPREVVIDAEPDDDDACNLLLPSTFPVTSSGSAGCRAAPSRSAAPEDTYPRPFYERAPIHPAIRWDSVFNHVFELKRNGPLVGDSGWDDAPAYSKKSKKSGQEKWDWKLMMALNKCVANFDDFEKVMLRSDLGGPTAKLLSLCDAAALFRIIVKLISALSAGPTSEPAQGPVSSSTPPSRPPFALSTVFAAYISQGPTRQFAEQEFAAQRSLFLQLYGSSTDFLPQLDSAPSSAGKKKQGERTAEEELAELLLMPSMRDAEQVSAEERHLLSRAAQESRDRARAQIGLPPLGLLVRNEVMRVVRESANAAFLSASASPSQPTADDKEARERLLYALSGWTALASQLRREEEADRLGALLRAKANADELVLARREAVEDGWARGVSNALDVSTKDGWTPGSASLLAGARADVGGPGAKRAAEAVAAIDAALEGVAAASGVGGVGAVSAGAPTPTPPALLKLQETEAGLVGGVLLDPSLELNIAAALLKLDRGAADAEGVVRAATNALQLLAQQQPMQQSATSKNGSAPKPVNSGSAGSNHTLPLIDESTGPAEVLDSAAFWLGGGHRAVLQLDDFDAGFYGAGYAFASSRISRDVRKAEMRERRLRREKTLQNHAEDGRVGEADKYEDDDDHEEESEFEWWEEEVDDEPAPGGPWSFPRAPSARSGPAAAESEETARERARLQRTRVREARAAVLARLSMLLGLQLGLVDAATASGMGDASVGGVVTPGLVGNVLAPGRRRTRAAWQALGWKALVRRGKGRVALLRAERQRERAGEMKADGKGEDSRGGGTDVPGQTPLAAATEADASTPDAATAVDGAEVGGKGQPLLPSEAETDAATQTDVLAAATSTTTLERSASAASPSTLLAELAALARKDFQAAISLDPGDDEVPRHELGALEALLKEMRLLGVGDDADADGARATGASPATADTSATATAAAAT</sequence>
<comment type="caution">
    <text evidence="2">The sequence shown here is derived from an EMBL/GenBank/DDBJ whole genome shotgun (WGS) entry which is preliminary data.</text>
</comment>
<reference evidence="2" key="1">
    <citation type="journal article" date="2023" name="PhytoFront">
        <title>Draft Genome Resources of Seven Strains of Tilletia horrida, Causal Agent of Kernel Smut of Rice.</title>
        <authorList>
            <person name="Khanal S."/>
            <person name="Antony Babu S."/>
            <person name="Zhou X.G."/>
        </authorList>
    </citation>
    <scope>NUCLEOTIDE SEQUENCE</scope>
    <source>
        <strain evidence="2">TX3</strain>
    </source>
</reference>
<evidence type="ECO:0000313" key="3">
    <source>
        <dbReference type="Proteomes" id="UP001176521"/>
    </source>
</evidence>
<feature type="compositionally biased region" description="Acidic residues" evidence="1">
    <location>
        <begin position="761"/>
        <end position="785"/>
    </location>
</feature>
<proteinExistence type="predicted"/>
<evidence type="ECO:0000313" key="2">
    <source>
        <dbReference type="EMBL" id="KAK0532053.1"/>
    </source>
</evidence>
<feature type="region of interest" description="Disordered" evidence="1">
    <location>
        <begin position="1049"/>
        <end position="1077"/>
    </location>
</feature>
<feature type="compositionally biased region" description="Low complexity" evidence="1">
    <location>
        <begin position="794"/>
        <end position="806"/>
    </location>
</feature>
<feature type="compositionally biased region" description="Basic and acidic residues" evidence="1">
    <location>
        <begin position="903"/>
        <end position="923"/>
    </location>
</feature>
<gene>
    <name evidence="2" type="ORF">OC842_003413</name>
</gene>
<evidence type="ECO:0000256" key="1">
    <source>
        <dbReference type="SAM" id="MobiDB-lite"/>
    </source>
</evidence>
<protein>
    <submittedName>
        <fullName evidence="2">Uncharacterized protein</fullName>
    </submittedName>
</protein>
<feature type="compositionally biased region" description="Polar residues" evidence="1">
    <location>
        <begin position="668"/>
        <end position="677"/>
    </location>
</feature>
<feature type="compositionally biased region" description="Basic and acidic residues" evidence="1">
    <location>
        <begin position="744"/>
        <end position="760"/>
    </location>
</feature>
<feature type="compositionally biased region" description="Basic and acidic residues" evidence="1">
    <location>
        <begin position="810"/>
        <end position="819"/>
    </location>
</feature>
<organism evidence="2 3">
    <name type="scientific">Tilletia horrida</name>
    <dbReference type="NCBI Taxonomy" id="155126"/>
    <lineage>
        <taxon>Eukaryota</taxon>
        <taxon>Fungi</taxon>
        <taxon>Dikarya</taxon>
        <taxon>Basidiomycota</taxon>
        <taxon>Ustilaginomycotina</taxon>
        <taxon>Exobasidiomycetes</taxon>
        <taxon>Tilletiales</taxon>
        <taxon>Tilletiaceae</taxon>
        <taxon>Tilletia</taxon>
    </lineage>
</organism>
<name>A0AAN6JR81_9BASI</name>
<keyword evidence="3" id="KW-1185">Reference proteome</keyword>
<feature type="region of interest" description="Disordered" evidence="1">
    <location>
        <begin position="953"/>
        <end position="972"/>
    </location>
</feature>
<feature type="region of interest" description="Disordered" evidence="1">
    <location>
        <begin position="742"/>
        <end position="819"/>
    </location>
</feature>